<evidence type="ECO:0000256" key="1">
    <source>
        <dbReference type="ARBA" id="ARBA00023186"/>
    </source>
</evidence>
<dbReference type="PRINTS" id="PR00625">
    <property type="entry name" value="JDOMAIN"/>
</dbReference>
<protein>
    <submittedName>
        <fullName evidence="3">DnaJ domain-containing protein</fullName>
    </submittedName>
</protein>
<dbReference type="PANTHER" id="PTHR44145">
    <property type="entry name" value="DNAJ HOMOLOG SUBFAMILY A MEMBER 3, MITOCHONDRIAL"/>
    <property type="match status" value="1"/>
</dbReference>
<feature type="domain" description="J" evidence="2">
    <location>
        <begin position="152"/>
        <end position="216"/>
    </location>
</feature>
<sequence>MAARTRARVRNNPAWVIISISGERAHLAIADLNRYMDPMSRAKRSDDWGFPRWRAYGQGREAQQVRLCDRHGCTEPGHCPAPKAPNSRERWFFCEAHAAEYNRGWDYFAGLSAEEAADRAAEEARGTRSYARAQHYGWGGSGDGSRSADEMRALEVLDLEPDADFEAAKKAWRGLAKECHPDVKPGDAEAAKRFAAGQAAFEVLKQAEERKSWKPA</sequence>
<dbReference type="EMBL" id="FUYP01000009">
    <property type="protein sequence ID" value="SKB55526.1"/>
    <property type="molecule type" value="Genomic_DNA"/>
</dbReference>
<dbReference type="PANTHER" id="PTHR44145:SF3">
    <property type="entry name" value="DNAJ HOMOLOG SUBFAMILY A MEMBER 3, MITOCHONDRIAL"/>
    <property type="match status" value="1"/>
</dbReference>
<dbReference type="InterPro" id="IPR001623">
    <property type="entry name" value="DnaJ_domain"/>
</dbReference>
<dbReference type="SMART" id="SM00271">
    <property type="entry name" value="DnaJ"/>
    <property type="match status" value="1"/>
</dbReference>
<gene>
    <name evidence="3" type="ORF">SAMN06295937_100923</name>
</gene>
<proteinExistence type="predicted"/>
<dbReference type="PROSITE" id="PS50076">
    <property type="entry name" value="DNAJ_2"/>
    <property type="match status" value="1"/>
</dbReference>
<reference evidence="4" key="1">
    <citation type="submission" date="2017-02" db="EMBL/GenBank/DDBJ databases">
        <authorList>
            <person name="Varghese N."/>
            <person name="Submissions S."/>
        </authorList>
    </citation>
    <scope>NUCLEOTIDE SEQUENCE [LARGE SCALE GENOMIC DNA]</scope>
    <source>
        <strain evidence="4">R11H</strain>
    </source>
</reference>
<organism evidence="3 4">
    <name type="scientific">Sphingopyxis flava</name>
    <dbReference type="NCBI Taxonomy" id="1507287"/>
    <lineage>
        <taxon>Bacteria</taxon>
        <taxon>Pseudomonadati</taxon>
        <taxon>Pseudomonadota</taxon>
        <taxon>Alphaproteobacteria</taxon>
        <taxon>Sphingomonadales</taxon>
        <taxon>Sphingomonadaceae</taxon>
        <taxon>Sphingopyxis</taxon>
    </lineage>
</organism>
<accession>A0A1T5C813</accession>
<dbReference type="Pfam" id="PF00226">
    <property type="entry name" value="DnaJ"/>
    <property type="match status" value="1"/>
</dbReference>
<evidence type="ECO:0000313" key="3">
    <source>
        <dbReference type="EMBL" id="SKB55526.1"/>
    </source>
</evidence>
<keyword evidence="4" id="KW-1185">Reference proteome</keyword>
<name>A0A1T5C813_9SPHN</name>
<dbReference type="CDD" id="cd06257">
    <property type="entry name" value="DnaJ"/>
    <property type="match status" value="1"/>
</dbReference>
<dbReference type="InterPro" id="IPR051938">
    <property type="entry name" value="Apopto_cytoskel_mod"/>
</dbReference>
<evidence type="ECO:0000259" key="2">
    <source>
        <dbReference type="PROSITE" id="PS50076"/>
    </source>
</evidence>
<keyword evidence="1" id="KW-0143">Chaperone</keyword>
<dbReference type="AlphaFoldDB" id="A0A1T5C813"/>
<evidence type="ECO:0000313" key="4">
    <source>
        <dbReference type="Proteomes" id="UP000190044"/>
    </source>
</evidence>
<dbReference type="Proteomes" id="UP000190044">
    <property type="component" value="Unassembled WGS sequence"/>
</dbReference>
<dbReference type="InterPro" id="IPR036869">
    <property type="entry name" value="J_dom_sf"/>
</dbReference>
<dbReference type="Gene3D" id="1.10.287.110">
    <property type="entry name" value="DnaJ domain"/>
    <property type="match status" value="1"/>
</dbReference>
<dbReference type="SUPFAM" id="SSF46565">
    <property type="entry name" value="Chaperone J-domain"/>
    <property type="match status" value="1"/>
</dbReference>